<gene>
    <name evidence="12" type="ORF">RMAR0315_LOCUS11866</name>
</gene>
<dbReference type="InterPro" id="IPR030386">
    <property type="entry name" value="G_GB1_RHD3_dom"/>
</dbReference>
<keyword evidence="1 10" id="KW-0812">Transmembrane</keyword>
<evidence type="ECO:0000256" key="1">
    <source>
        <dbReference type="ARBA" id="ARBA00022692"/>
    </source>
</evidence>
<dbReference type="PANTHER" id="PTHR45923">
    <property type="entry name" value="PROTEIN SEY1"/>
    <property type="match status" value="1"/>
</dbReference>
<evidence type="ECO:0000256" key="3">
    <source>
        <dbReference type="ARBA" id="ARBA00022801"/>
    </source>
</evidence>
<evidence type="ECO:0000256" key="9">
    <source>
        <dbReference type="SAM" id="MobiDB-lite"/>
    </source>
</evidence>
<comment type="similarity">
    <text evidence="8">Belongs to the TRAFAC class dynamin-like GTPase superfamily. GB1/RHD3 GTPase family.</text>
</comment>
<dbReference type="AlphaFoldDB" id="A0A7S0BS34"/>
<feature type="domain" description="GB1/RHD3-type G" evidence="11">
    <location>
        <begin position="1"/>
        <end position="191"/>
    </location>
</feature>
<dbReference type="PROSITE" id="PS51715">
    <property type="entry name" value="G_GB1_RHD3"/>
    <property type="match status" value="1"/>
</dbReference>
<feature type="compositionally biased region" description="Polar residues" evidence="9">
    <location>
        <begin position="655"/>
        <end position="666"/>
    </location>
</feature>
<reference evidence="12" key="1">
    <citation type="submission" date="2021-01" db="EMBL/GenBank/DDBJ databases">
        <authorList>
            <person name="Corre E."/>
            <person name="Pelletier E."/>
            <person name="Niang G."/>
            <person name="Scheremetjew M."/>
            <person name="Finn R."/>
            <person name="Kale V."/>
            <person name="Holt S."/>
            <person name="Cochrane G."/>
            <person name="Meng A."/>
            <person name="Brown T."/>
            <person name="Cohen L."/>
        </authorList>
    </citation>
    <scope>NUCLEOTIDE SEQUENCE</scope>
    <source>
        <strain evidence="12">UTEX LB 2760</strain>
    </source>
</reference>
<dbReference type="Pfam" id="PF20428">
    <property type="entry name" value="Sey1_3HB"/>
    <property type="match status" value="2"/>
</dbReference>
<dbReference type="GO" id="GO:0005525">
    <property type="term" value="F:GTP binding"/>
    <property type="evidence" value="ECO:0007669"/>
    <property type="project" value="UniProtKB-KW"/>
</dbReference>
<evidence type="ECO:0000256" key="6">
    <source>
        <dbReference type="ARBA" id="ARBA00023134"/>
    </source>
</evidence>
<dbReference type="InterPro" id="IPR046758">
    <property type="entry name" value="Sey1/RHD3-like_3HB"/>
</dbReference>
<evidence type="ECO:0000256" key="2">
    <source>
        <dbReference type="ARBA" id="ARBA00022741"/>
    </source>
</evidence>
<accession>A0A7S0BS34</accession>
<dbReference type="GO" id="GO:0005783">
    <property type="term" value="C:endoplasmic reticulum"/>
    <property type="evidence" value="ECO:0007669"/>
    <property type="project" value="TreeGrafter"/>
</dbReference>
<keyword evidence="4" id="KW-0256">Endoplasmic reticulum</keyword>
<dbReference type="InterPro" id="IPR008803">
    <property type="entry name" value="RHD3/Sey1"/>
</dbReference>
<keyword evidence="3" id="KW-0378">Hydrolase</keyword>
<dbReference type="EMBL" id="HBEK01021650">
    <property type="protein sequence ID" value="CAD8401862.1"/>
    <property type="molecule type" value="Transcribed_RNA"/>
</dbReference>
<sequence>MGYDQESHTVVLDLEGTDSRERGEFAGAYERKSALFALALSEVLMVNIWTQDIGRLNASNLLLLKNILELHVQLFIAAQKSSEKIPFKTKLMFILRDHVSSPLSKLTEVLTNDVKKLWDSIEKPVEMKNSVLEEYFDLEFYSLPHKNLRPEEFMKAASEMQAKFRSGAFLDGDVYNRKVEADELALYGKSIWNTIVSNKELDLPSQREMVSVVRCDQASDEVGQTLAAELSALEQELKPIQALDERSSDLMQKAKTMFREKTTRQIQSVVLRKEASLAESLSQVLTKLMRDQIETVSKAELTKVREKLDALGEVETPWTAFERQTVEALRIASSEFDRWCKVPEGIPQMSEGLRTKRADLLKDLDHEIEITRQEVVEKCQDAILQTFQQIVQKKVVPVIDMGLNAECWSAALEEMKHANATADDQCTMMLGSDGVGLHEDELEHIEVKVREACLSWLFANLRKLIGGYEGVLRRMKQRFNQLFRFDESGNPRVWAPRDDITTIFDAAQKGASDMGDMLATISLGEYGSQDVVDNNSLRELKQQLDSDAAVAFVDARHAQEMARMKTKVPMWAVVLVGVLGFDEAKMVLKRPALIFLFLAAFVLIYFAYLIRVHEMIWEPLRDWAAPYLQILKGRLEEWIENNENSSNTIYSSTTAKASEPTNSVLSGASVVESSAVDERSSEKESVSSSKKEH</sequence>
<keyword evidence="6" id="KW-0342">GTP-binding</keyword>
<name>A0A7S0BS34_9RHOD</name>
<feature type="region of interest" description="Disordered" evidence="9">
    <location>
        <begin position="652"/>
        <end position="693"/>
    </location>
</feature>
<organism evidence="12">
    <name type="scientific">Rhodosorus marinus</name>
    <dbReference type="NCBI Taxonomy" id="101924"/>
    <lineage>
        <taxon>Eukaryota</taxon>
        <taxon>Rhodophyta</taxon>
        <taxon>Stylonematophyceae</taxon>
        <taxon>Stylonematales</taxon>
        <taxon>Stylonemataceae</taxon>
        <taxon>Rhodosorus</taxon>
    </lineage>
</organism>
<feature type="transmembrane region" description="Helical" evidence="10">
    <location>
        <begin position="592"/>
        <end position="610"/>
    </location>
</feature>
<evidence type="ECO:0000256" key="8">
    <source>
        <dbReference type="PROSITE-ProRule" id="PRU01052"/>
    </source>
</evidence>
<dbReference type="PANTHER" id="PTHR45923:SF2">
    <property type="entry name" value="PROTEIN SEY1"/>
    <property type="match status" value="1"/>
</dbReference>
<evidence type="ECO:0000256" key="5">
    <source>
        <dbReference type="ARBA" id="ARBA00022989"/>
    </source>
</evidence>
<evidence type="ECO:0000256" key="4">
    <source>
        <dbReference type="ARBA" id="ARBA00022824"/>
    </source>
</evidence>
<proteinExistence type="inferred from homology"/>
<dbReference type="Gene3D" id="3.40.50.300">
    <property type="entry name" value="P-loop containing nucleotide triphosphate hydrolases"/>
    <property type="match status" value="1"/>
</dbReference>
<dbReference type="GO" id="GO:0003924">
    <property type="term" value="F:GTPase activity"/>
    <property type="evidence" value="ECO:0007669"/>
    <property type="project" value="TreeGrafter"/>
</dbReference>
<evidence type="ECO:0000259" key="11">
    <source>
        <dbReference type="PROSITE" id="PS51715"/>
    </source>
</evidence>
<keyword evidence="5 10" id="KW-1133">Transmembrane helix</keyword>
<feature type="compositionally biased region" description="Basic and acidic residues" evidence="9">
    <location>
        <begin position="676"/>
        <end position="693"/>
    </location>
</feature>
<dbReference type="InterPro" id="IPR027417">
    <property type="entry name" value="P-loop_NTPase"/>
</dbReference>
<evidence type="ECO:0000313" key="12">
    <source>
        <dbReference type="EMBL" id="CAD8401862.1"/>
    </source>
</evidence>
<evidence type="ECO:0000256" key="10">
    <source>
        <dbReference type="SAM" id="Phobius"/>
    </source>
</evidence>
<keyword evidence="2" id="KW-0547">Nucleotide-binding</keyword>
<evidence type="ECO:0000256" key="7">
    <source>
        <dbReference type="ARBA" id="ARBA00023136"/>
    </source>
</evidence>
<protein>
    <recommendedName>
        <fullName evidence="11">GB1/RHD3-type G domain-containing protein</fullName>
    </recommendedName>
</protein>
<dbReference type="GO" id="GO:0016320">
    <property type="term" value="P:endoplasmic reticulum membrane fusion"/>
    <property type="evidence" value="ECO:0007669"/>
    <property type="project" value="TreeGrafter"/>
</dbReference>
<keyword evidence="7 10" id="KW-0472">Membrane</keyword>
<dbReference type="SUPFAM" id="SSF52540">
    <property type="entry name" value="P-loop containing nucleoside triphosphate hydrolases"/>
    <property type="match status" value="1"/>
</dbReference>
<dbReference type="Pfam" id="PF05879">
    <property type="entry name" value="RHD3_GTPase"/>
    <property type="match status" value="1"/>
</dbReference>